<feature type="transmembrane region" description="Helical" evidence="5">
    <location>
        <begin position="70"/>
        <end position="88"/>
    </location>
</feature>
<reference evidence="6 7" key="1">
    <citation type="journal article" date="2023" name="Commun. Biol.">
        <title>Genome analysis of Parmales, the sister group of diatoms, reveals the evolutionary specialization of diatoms from phago-mixotrophs to photoautotrophs.</title>
        <authorList>
            <person name="Ban H."/>
            <person name="Sato S."/>
            <person name="Yoshikawa S."/>
            <person name="Yamada K."/>
            <person name="Nakamura Y."/>
            <person name="Ichinomiya M."/>
            <person name="Sato N."/>
            <person name="Blanc-Mathieu R."/>
            <person name="Endo H."/>
            <person name="Kuwata A."/>
            <person name="Ogata H."/>
        </authorList>
    </citation>
    <scope>NUCLEOTIDE SEQUENCE [LARGE SCALE GENOMIC DNA]</scope>
</reference>
<feature type="transmembrane region" description="Helical" evidence="5">
    <location>
        <begin position="45"/>
        <end position="63"/>
    </location>
</feature>
<comment type="caution">
    <text evidence="6">The sequence shown here is derived from an EMBL/GenBank/DDBJ whole genome shotgun (WGS) entry which is preliminary data.</text>
</comment>
<evidence type="ECO:0000256" key="4">
    <source>
        <dbReference type="ARBA" id="ARBA00023136"/>
    </source>
</evidence>
<evidence type="ECO:0000313" key="7">
    <source>
        <dbReference type="Proteomes" id="UP001165060"/>
    </source>
</evidence>
<evidence type="ECO:0000256" key="5">
    <source>
        <dbReference type="SAM" id="Phobius"/>
    </source>
</evidence>
<dbReference type="Proteomes" id="UP001165060">
    <property type="component" value="Unassembled WGS sequence"/>
</dbReference>
<keyword evidence="2 5" id="KW-0812">Transmembrane</keyword>
<evidence type="ECO:0000256" key="1">
    <source>
        <dbReference type="ARBA" id="ARBA00004141"/>
    </source>
</evidence>
<gene>
    <name evidence="6" type="ORF">TeGR_g9970</name>
</gene>
<keyword evidence="4 5" id="KW-0472">Membrane</keyword>
<dbReference type="InterPro" id="IPR006696">
    <property type="entry name" value="DUF423"/>
</dbReference>
<dbReference type="PANTHER" id="PTHR43461">
    <property type="entry name" value="TRANSMEMBRANE PROTEIN 256"/>
    <property type="match status" value="1"/>
</dbReference>
<organism evidence="6 7">
    <name type="scientific">Tetraparma gracilis</name>
    <dbReference type="NCBI Taxonomy" id="2962635"/>
    <lineage>
        <taxon>Eukaryota</taxon>
        <taxon>Sar</taxon>
        <taxon>Stramenopiles</taxon>
        <taxon>Ochrophyta</taxon>
        <taxon>Bolidophyceae</taxon>
        <taxon>Parmales</taxon>
        <taxon>Triparmaceae</taxon>
        <taxon>Tetraparma</taxon>
    </lineage>
</organism>
<keyword evidence="7" id="KW-1185">Reference proteome</keyword>
<dbReference type="EMBL" id="BRYB01003412">
    <property type="protein sequence ID" value="GMI36180.1"/>
    <property type="molecule type" value="Genomic_DNA"/>
</dbReference>
<evidence type="ECO:0000313" key="6">
    <source>
        <dbReference type="EMBL" id="GMI36180.1"/>
    </source>
</evidence>
<keyword evidence="3 5" id="KW-1133">Transmembrane helix</keyword>
<sequence length="120" mass="12453">MWQRAVGGLSLASSVGTGAFGSHGLMKLPHTTEDDKKKWDAALRYHQLGSLTLLIIPALVPPAQKIALQLSSALVGGGTALFSGSVYAKTYTGNEALGKAAPVGGISMILGFVTFAVLRR</sequence>
<dbReference type="Pfam" id="PF04241">
    <property type="entry name" value="DUF423"/>
    <property type="match status" value="1"/>
</dbReference>
<feature type="transmembrane region" description="Helical" evidence="5">
    <location>
        <begin position="100"/>
        <end position="118"/>
    </location>
</feature>
<accession>A0ABQ6MZR4</accession>
<protein>
    <submittedName>
        <fullName evidence="6">Uncharacterized protein</fullName>
    </submittedName>
</protein>
<evidence type="ECO:0000256" key="3">
    <source>
        <dbReference type="ARBA" id="ARBA00022989"/>
    </source>
</evidence>
<comment type="subcellular location">
    <subcellularLocation>
        <location evidence="1">Membrane</location>
        <topology evidence="1">Multi-pass membrane protein</topology>
    </subcellularLocation>
</comment>
<dbReference type="PANTHER" id="PTHR43461:SF1">
    <property type="entry name" value="TRANSMEMBRANE PROTEIN 256"/>
    <property type="match status" value="1"/>
</dbReference>
<proteinExistence type="predicted"/>
<evidence type="ECO:0000256" key="2">
    <source>
        <dbReference type="ARBA" id="ARBA00022692"/>
    </source>
</evidence>
<name>A0ABQ6MZR4_9STRA</name>